<gene>
    <name evidence="2" type="primary">LOC142164208</name>
</gene>
<reference evidence="1" key="1">
    <citation type="journal article" date="2014" name="Nat. Commun.">
        <title>The tobacco genome sequence and its comparison with those of tomato and potato.</title>
        <authorList>
            <person name="Sierro N."/>
            <person name="Battey J.N."/>
            <person name="Ouadi S."/>
            <person name="Bakaher N."/>
            <person name="Bovet L."/>
            <person name="Willig A."/>
            <person name="Goepfert S."/>
            <person name="Peitsch M.C."/>
            <person name="Ivanov N.V."/>
        </authorList>
    </citation>
    <scope>NUCLEOTIDE SEQUENCE [LARGE SCALE GENOMIC DNA]</scope>
</reference>
<name>A0AC58RYB8_TOBAC</name>
<protein>
    <submittedName>
        <fullName evidence="2">Fatty acid elongase 3-like</fullName>
    </submittedName>
</protein>
<evidence type="ECO:0000313" key="2">
    <source>
        <dbReference type="RefSeq" id="XP_075077728.1"/>
    </source>
</evidence>
<evidence type="ECO:0000313" key="1">
    <source>
        <dbReference type="Proteomes" id="UP000790787"/>
    </source>
</evidence>
<dbReference type="RefSeq" id="XP_075077728.1">
    <property type="nucleotide sequence ID" value="XM_075221627.1"/>
</dbReference>
<dbReference type="Proteomes" id="UP000790787">
    <property type="component" value="Chromosome 9"/>
</dbReference>
<accession>A0AC58RYB8</accession>
<sequence>MESLYSSIHYWLVDHPNISQFEWKQGHNFGSSLLFLTLSVSIYLFLTLLSLRLSTLLPSISTTTMRPITAVHSLILCLLSIVMVIGCSLSILRQMPPNDWTWVVCFPANHTLTRGPVFFWIYFCYLSKILEFIDTLLIILSSSRSRRLSFLHIYHHAIVTVLAYIGLQASQSLLGLAVIVNSSIHVLMYAYYFLSAIGKRPWWKKVVTNCQIVQFMFGFLCSAIMLYYHFTSEFGCTGVRSWCFGFAFNASLLVLFLDFHSKNYTNNIKKARDNEMDKDK</sequence>
<proteinExistence type="predicted"/>
<keyword evidence="1" id="KW-1185">Reference proteome</keyword>
<reference evidence="2" key="2">
    <citation type="submission" date="2025-08" db="UniProtKB">
        <authorList>
            <consortium name="RefSeq"/>
        </authorList>
    </citation>
    <scope>IDENTIFICATION</scope>
    <source>
        <tissue evidence="2">Leaf</tissue>
    </source>
</reference>
<organism evidence="1 2">
    <name type="scientific">Nicotiana tabacum</name>
    <name type="common">Common tobacco</name>
    <dbReference type="NCBI Taxonomy" id="4097"/>
    <lineage>
        <taxon>Eukaryota</taxon>
        <taxon>Viridiplantae</taxon>
        <taxon>Streptophyta</taxon>
        <taxon>Embryophyta</taxon>
        <taxon>Tracheophyta</taxon>
        <taxon>Spermatophyta</taxon>
        <taxon>Magnoliopsida</taxon>
        <taxon>eudicotyledons</taxon>
        <taxon>Gunneridae</taxon>
        <taxon>Pentapetalae</taxon>
        <taxon>asterids</taxon>
        <taxon>lamiids</taxon>
        <taxon>Solanales</taxon>
        <taxon>Solanaceae</taxon>
        <taxon>Nicotianoideae</taxon>
        <taxon>Nicotianeae</taxon>
        <taxon>Nicotiana</taxon>
    </lineage>
</organism>